<reference evidence="2" key="1">
    <citation type="submission" date="2020-10" db="EMBL/GenBank/DDBJ databases">
        <authorList>
            <person name="Gilroy R."/>
        </authorList>
    </citation>
    <scope>NUCLEOTIDE SEQUENCE</scope>
    <source>
        <strain evidence="2">CHK193-30670</strain>
    </source>
</reference>
<feature type="transmembrane region" description="Helical" evidence="1">
    <location>
        <begin position="69"/>
        <end position="87"/>
    </location>
</feature>
<keyword evidence="1" id="KW-0472">Membrane</keyword>
<dbReference type="InterPro" id="IPR049504">
    <property type="entry name" value="O-antigen_lig"/>
</dbReference>
<feature type="transmembrane region" description="Helical" evidence="1">
    <location>
        <begin position="375"/>
        <end position="394"/>
    </location>
</feature>
<dbReference type="GO" id="GO:0016874">
    <property type="term" value="F:ligase activity"/>
    <property type="evidence" value="ECO:0007669"/>
    <property type="project" value="UniProtKB-KW"/>
</dbReference>
<gene>
    <name evidence="2" type="ORF">IAB68_01730</name>
</gene>
<protein>
    <submittedName>
        <fullName evidence="2">O-antigen ligase family protein</fullName>
    </submittedName>
</protein>
<dbReference type="EMBL" id="DVMT01000017">
    <property type="protein sequence ID" value="HIU40008.1"/>
    <property type="molecule type" value="Genomic_DNA"/>
</dbReference>
<feature type="transmembrane region" description="Helical" evidence="1">
    <location>
        <begin position="400"/>
        <end position="418"/>
    </location>
</feature>
<dbReference type="Proteomes" id="UP000824074">
    <property type="component" value="Unassembled WGS sequence"/>
</dbReference>
<feature type="transmembrane region" description="Helical" evidence="1">
    <location>
        <begin position="160"/>
        <end position="184"/>
    </location>
</feature>
<proteinExistence type="predicted"/>
<sequence>MINKINNFLEKNSIIIFSIFLLIQPILDVFTSLFNHYNISSELLFMVKVLFLIYAIYYLVFIKKQNIKYLVLIFLYSIIFILVNYLSKDNGNIFFEIETLTKVIYFPIILLFVLDIIKDKKISIKNLIITICLYLALIIIPDILNIGFDSYLYDKEGIIGLFYSANAVGNIISILMPIVVLYLLKNKKIIYLVIFLVIYFYALLMIGTKAPLLTAIIIVLYYFILLIINLIKNKKYIYFAGLLLLIILVIILSIKVLPLTPFYKNMIIHANNMEVNSIKDLLSFKKFDDYIFSGRLSFLSNSMKVYNDSSVLQKLFGIGYVMDGELLKTSEMDYFVVLIHHGIVGFIILYYKYFKILFLLFKKYFKTFKNNFTKYEVSSLIIAIITSILNAMLAGHCLDVPSVSIFIATIIGISCKKLNVKN</sequence>
<feature type="transmembrane region" description="Helical" evidence="1">
    <location>
        <begin position="12"/>
        <end position="37"/>
    </location>
</feature>
<accession>A0A9D1IMT2</accession>
<name>A0A9D1IMT2_9FIRM</name>
<dbReference type="AlphaFoldDB" id="A0A9D1IMT2"/>
<feature type="transmembrane region" description="Helical" evidence="1">
    <location>
        <begin position="334"/>
        <end position="354"/>
    </location>
</feature>
<evidence type="ECO:0000313" key="2">
    <source>
        <dbReference type="EMBL" id="HIU40008.1"/>
    </source>
</evidence>
<feature type="transmembrane region" description="Helical" evidence="1">
    <location>
        <begin position="189"/>
        <end position="206"/>
    </location>
</feature>
<feature type="transmembrane region" description="Helical" evidence="1">
    <location>
        <begin position="126"/>
        <end position="148"/>
    </location>
</feature>
<keyword evidence="1" id="KW-0812">Transmembrane</keyword>
<feature type="transmembrane region" description="Helical" evidence="1">
    <location>
        <begin position="93"/>
        <end position="114"/>
    </location>
</feature>
<reference evidence="2" key="2">
    <citation type="journal article" date="2021" name="PeerJ">
        <title>Extensive microbial diversity within the chicken gut microbiome revealed by metagenomics and culture.</title>
        <authorList>
            <person name="Gilroy R."/>
            <person name="Ravi A."/>
            <person name="Getino M."/>
            <person name="Pursley I."/>
            <person name="Horton D.L."/>
            <person name="Alikhan N.F."/>
            <person name="Baker D."/>
            <person name="Gharbi K."/>
            <person name="Hall N."/>
            <person name="Watson M."/>
            <person name="Adriaenssens E.M."/>
            <person name="Foster-Nyarko E."/>
            <person name="Jarju S."/>
            <person name="Secka A."/>
            <person name="Antonio M."/>
            <person name="Oren A."/>
            <person name="Chaudhuri R.R."/>
            <person name="La Ragione R."/>
            <person name="Hildebrand F."/>
            <person name="Pallen M.J."/>
        </authorList>
    </citation>
    <scope>NUCLEOTIDE SEQUENCE</scope>
    <source>
        <strain evidence="2">CHK193-30670</strain>
    </source>
</reference>
<feature type="transmembrane region" description="Helical" evidence="1">
    <location>
        <begin position="212"/>
        <end position="231"/>
    </location>
</feature>
<dbReference type="Pfam" id="PF13425">
    <property type="entry name" value="O-antigen_lig"/>
    <property type="match status" value="2"/>
</dbReference>
<feature type="transmembrane region" description="Helical" evidence="1">
    <location>
        <begin position="43"/>
        <end position="62"/>
    </location>
</feature>
<comment type="caution">
    <text evidence="2">The sequence shown here is derived from an EMBL/GenBank/DDBJ whole genome shotgun (WGS) entry which is preliminary data.</text>
</comment>
<keyword evidence="2" id="KW-0436">Ligase</keyword>
<keyword evidence="1" id="KW-1133">Transmembrane helix</keyword>
<feature type="transmembrane region" description="Helical" evidence="1">
    <location>
        <begin position="236"/>
        <end position="257"/>
    </location>
</feature>
<evidence type="ECO:0000256" key="1">
    <source>
        <dbReference type="SAM" id="Phobius"/>
    </source>
</evidence>
<organism evidence="2 3">
    <name type="scientific">Candidatus Aphodocola excrementigallinarum</name>
    <dbReference type="NCBI Taxonomy" id="2840670"/>
    <lineage>
        <taxon>Bacteria</taxon>
        <taxon>Bacillati</taxon>
        <taxon>Bacillota</taxon>
        <taxon>Bacilli</taxon>
        <taxon>Candidatus Aphodocola</taxon>
    </lineage>
</organism>
<evidence type="ECO:0000313" key="3">
    <source>
        <dbReference type="Proteomes" id="UP000824074"/>
    </source>
</evidence>